<feature type="transmembrane region" description="Helical" evidence="6">
    <location>
        <begin position="6"/>
        <end position="27"/>
    </location>
</feature>
<dbReference type="InterPro" id="IPR002994">
    <property type="entry name" value="Surf1/Shy1"/>
</dbReference>
<comment type="similarity">
    <text evidence="2 6">Belongs to the SURF1 family.</text>
</comment>
<dbReference type="CDD" id="cd06662">
    <property type="entry name" value="SURF1"/>
    <property type="match status" value="1"/>
</dbReference>
<evidence type="ECO:0000313" key="7">
    <source>
        <dbReference type="EMBL" id="QCI65743.1"/>
    </source>
</evidence>
<evidence type="ECO:0000256" key="5">
    <source>
        <dbReference type="ARBA" id="ARBA00023136"/>
    </source>
</evidence>
<comment type="subcellular location">
    <subcellularLocation>
        <location evidence="6">Cell membrane</location>
        <topology evidence="6">Multi-pass membrane protein</topology>
    </subcellularLocation>
    <subcellularLocation>
        <location evidence="1">Membrane</location>
    </subcellularLocation>
</comment>
<dbReference type="GO" id="GO:0005886">
    <property type="term" value="C:plasma membrane"/>
    <property type="evidence" value="ECO:0007669"/>
    <property type="project" value="UniProtKB-SubCell"/>
</dbReference>
<dbReference type="AlphaFoldDB" id="A0A4D7B3Y8"/>
<dbReference type="EMBL" id="CP039690">
    <property type="protein sequence ID" value="QCI65743.1"/>
    <property type="molecule type" value="Genomic_DNA"/>
</dbReference>
<keyword evidence="5 6" id="KW-0472">Membrane</keyword>
<dbReference type="Proteomes" id="UP000298781">
    <property type="component" value="Chromosome"/>
</dbReference>
<dbReference type="Pfam" id="PF02104">
    <property type="entry name" value="SURF1"/>
    <property type="match status" value="1"/>
</dbReference>
<dbReference type="PROSITE" id="PS50895">
    <property type="entry name" value="SURF1"/>
    <property type="match status" value="1"/>
</dbReference>
<evidence type="ECO:0000256" key="4">
    <source>
        <dbReference type="ARBA" id="ARBA00022989"/>
    </source>
</evidence>
<reference evidence="7 8" key="1">
    <citation type="submission" date="2019-04" db="EMBL/GenBank/DDBJ databases">
        <title>Phreatobacter aquaticus sp. nov.</title>
        <authorList>
            <person name="Choi A."/>
        </authorList>
    </citation>
    <scope>NUCLEOTIDE SEQUENCE [LARGE SCALE GENOMIC DNA]</scope>
    <source>
        <strain evidence="7 8">KCTC 52518</strain>
    </source>
</reference>
<dbReference type="RefSeq" id="WP_136961189.1">
    <property type="nucleotide sequence ID" value="NZ_CP039690.1"/>
</dbReference>
<evidence type="ECO:0000313" key="8">
    <source>
        <dbReference type="Proteomes" id="UP000298781"/>
    </source>
</evidence>
<keyword evidence="6" id="KW-1003">Cell membrane</keyword>
<proteinExistence type="inferred from homology"/>
<sequence>MTTSRLRPLVVPGLVALAALAVLIRLGSWQLSQLAWKNGLIAQVEARTHAPPVPLPPAAAWPAMTAAADEYRRVAVTGSFRHDAEAYLYTVAGDSNRPGQPGRPQGQGYLVLTPLVTAEGATVLVNRGFVPTDRRDPATRQAGQTTGPVTITGLVRFPERRSVFAASDDLARRLFYTRDTPVIAQTLGFDRNSTAPFSIDADATPVAGGLPQGGETRLSFPNRHFEYALTWFGLALTLIGVFAAFAVQKWRGTV</sequence>
<keyword evidence="8" id="KW-1185">Reference proteome</keyword>
<organism evidence="7 8">
    <name type="scientific">Phreatobacter stygius</name>
    <dbReference type="NCBI Taxonomy" id="1940610"/>
    <lineage>
        <taxon>Bacteria</taxon>
        <taxon>Pseudomonadati</taxon>
        <taxon>Pseudomonadota</taxon>
        <taxon>Alphaproteobacteria</taxon>
        <taxon>Hyphomicrobiales</taxon>
        <taxon>Phreatobacteraceae</taxon>
        <taxon>Phreatobacter</taxon>
    </lineage>
</organism>
<accession>A0A4D7B3Y8</accession>
<keyword evidence="4 6" id="KW-1133">Transmembrane helix</keyword>
<dbReference type="PANTHER" id="PTHR23427">
    <property type="entry name" value="SURFEIT LOCUS PROTEIN"/>
    <property type="match status" value="1"/>
</dbReference>
<evidence type="ECO:0000256" key="3">
    <source>
        <dbReference type="ARBA" id="ARBA00022692"/>
    </source>
</evidence>
<dbReference type="KEGG" id="pstg:E8M01_16910"/>
<feature type="transmembrane region" description="Helical" evidence="6">
    <location>
        <begin position="227"/>
        <end position="247"/>
    </location>
</feature>
<gene>
    <name evidence="7" type="ORF">E8M01_16910</name>
</gene>
<keyword evidence="3 6" id="KW-0812">Transmembrane</keyword>
<name>A0A4D7B3Y8_9HYPH</name>
<evidence type="ECO:0000256" key="1">
    <source>
        <dbReference type="ARBA" id="ARBA00004370"/>
    </source>
</evidence>
<dbReference type="OrthoDB" id="6079986at2"/>
<dbReference type="PANTHER" id="PTHR23427:SF2">
    <property type="entry name" value="SURFEIT LOCUS PROTEIN 1"/>
    <property type="match status" value="1"/>
</dbReference>
<evidence type="ECO:0000256" key="2">
    <source>
        <dbReference type="ARBA" id="ARBA00007165"/>
    </source>
</evidence>
<evidence type="ECO:0000256" key="6">
    <source>
        <dbReference type="RuleBase" id="RU363076"/>
    </source>
</evidence>
<protein>
    <recommendedName>
        <fullName evidence="6">SURF1-like protein</fullName>
    </recommendedName>
</protein>
<dbReference type="InterPro" id="IPR045214">
    <property type="entry name" value="Surf1/Surf4"/>
</dbReference>